<evidence type="ECO:0000256" key="1">
    <source>
        <dbReference type="ARBA" id="ARBA00009437"/>
    </source>
</evidence>
<evidence type="ECO:0000259" key="5">
    <source>
        <dbReference type="PROSITE" id="PS50931"/>
    </source>
</evidence>
<dbReference type="PANTHER" id="PTHR30346:SF28">
    <property type="entry name" value="HTH-TYPE TRANSCRIPTIONAL REGULATOR CYNR"/>
    <property type="match status" value="1"/>
</dbReference>
<keyword evidence="7" id="KW-1185">Reference proteome</keyword>
<dbReference type="GO" id="GO:0032993">
    <property type="term" value="C:protein-DNA complex"/>
    <property type="evidence" value="ECO:0007669"/>
    <property type="project" value="TreeGrafter"/>
</dbReference>
<keyword evidence="2" id="KW-0805">Transcription regulation</keyword>
<evidence type="ECO:0000256" key="2">
    <source>
        <dbReference type="ARBA" id="ARBA00023015"/>
    </source>
</evidence>
<proteinExistence type="inferred from homology"/>
<protein>
    <submittedName>
        <fullName evidence="6">LysR family transcriptional regulator</fullName>
    </submittedName>
</protein>
<gene>
    <name evidence="6" type="ORF">A6K76_11610</name>
</gene>
<dbReference type="GO" id="GO:0003677">
    <property type="term" value="F:DNA binding"/>
    <property type="evidence" value="ECO:0007669"/>
    <property type="project" value="UniProtKB-KW"/>
</dbReference>
<dbReference type="GO" id="GO:0003700">
    <property type="term" value="F:DNA-binding transcription factor activity"/>
    <property type="evidence" value="ECO:0007669"/>
    <property type="project" value="InterPro"/>
</dbReference>
<dbReference type="Pfam" id="PF03466">
    <property type="entry name" value="LysR_substrate"/>
    <property type="match status" value="1"/>
</dbReference>
<dbReference type="InterPro" id="IPR036390">
    <property type="entry name" value="WH_DNA-bd_sf"/>
</dbReference>
<dbReference type="SUPFAM" id="SSF53850">
    <property type="entry name" value="Periplasmic binding protein-like II"/>
    <property type="match status" value="1"/>
</dbReference>
<dbReference type="OrthoDB" id="9803735at2"/>
<dbReference type="InterPro" id="IPR000847">
    <property type="entry name" value="LysR_HTH_N"/>
</dbReference>
<evidence type="ECO:0000256" key="3">
    <source>
        <dbReference type="ARBA" id="ARBA00023125"/>
    </source>
</evidence>
<dbReference type="Pfam" id="PF00126">
    <property type="entry name" value="HTH_1"/>
    <property type="match status" value="1"/>
</dbReference>
<comment type="caution">
    <text evidence="6">The sequence shown here is derived from an EMBL/GenBank/DDBJ whole genome shotgun (WGS) entry which is preliminary data.</text>
</comment>
<dbReference type="CDD" id="cd08434">
    <property type="entry name" value="PBP2_GltC_like"/>
    <property type="match status" value="1"/>
</dbReference>
<reference evidence="6 7" key="1">
    <citation type="submission" date="2016-07" db="EMBL/GenBank/DDBJ databases">
        <title>Caryophanon latum genome sequencing.</title>
        <authorList>
            <person name="Verma A."/>
            <person name="Pal Y."/>
            <person name="Krishnamurthi S."/>
        </authorList>
    </citation>
    <scope>NUCLEOTIDE SEQUENCE [LARGE SCALE GENOMIC DNA]</scope>
    <source>
        <strain evidence="6 7">DSM 14151</strain>
    </source>
</reference>
<comment type="similarity">
    <text evidence="1">Belongs to the LysR transcriptional regulatory family.</text>
</comment>
<evidence type="ECO:0000313" key="6">
    <source>
        <dbReference type="EMBL" id="OCS90504.1"/>
    </source>
</evidence>
<dbReference type="FunFam" id="1.10.10.10:FF:000001">
    <property type="entry name" value="LysR family transcriptional regulator"/>
    <property type="match status" value="1"/>
</dbReference>
<dbReference type="Gene3D" id="3.40.190.290">
    <property type="match status" value="1"/>
</dbReference>
<dbReference type="PANTHER" id="PTHR30346">
    <property type="entry name" value="TRANSCRIPTIONAL DUAL REGULATOR HCAR-RELATED"/>
    <property type="match status" value="1"/>
</dbReference>
<dbReference type="InterPro" id="IPR036388">
    <property type="entry name" value="WH-like_DNA-bd_sf"/>
</dbReference>
<dbReference type="EMBL" id="MATO01000037">
    <property type="protein sequence ID" value="OCS90504.1"/>
    <property type="molecule type" value="Genomic_DNA"/>
</dbReference>
<name>A0A1C0YTP0_9BACL</name>
<feature type="domain" description="HTH lysR-type" evidence="5">
    <location>
        <begin position="1"/>
        <end position="58"/>
    </location>
</feature>
<dbReference type="RefSeq" id="WP_066464786.1">
    <property type="nucleotide sequence ID" value="NZ_MATO01000037.1"/>
</dbReference>
<dbReference type="Proteomes" id="UP000093482">
    <property type="component" value="Unassembled WGS sequence"/>
</dbReference>
<dbReference type="SUPFAM" id="SSF46785">
    <property type="entry name" value="Winged helix' DNA-binding domain"/>
    <property type="match status" value="1"/>
</dbReference>
<keyword evidence="4" id="KW-0804">Transcription</keyword>
<dbReference type="PROSITE" id="PS50931">
    <property type="entry name" value="HTH_LYSR"/>
    <property type="match status" value="1"/>
</dbReference>
<sequence length="301" mass="34243">MELHQLEYFRVVAHLQHMTRAAETLNMSQPALSKSIAHLEQEVGAPLFDRQGRSIVLNRYGQMLLKHAEHILQEWDKAKQEIQDIVSPGHGEVTLGFIHTLGMEIVPELMAEVRRIFPHLNFTFSQSTSLRLLRQLEAGEVDLCLTQPIQSTTVQVNWRKLWSEELFVIVPKHHHLAHRQSIALHEIAGEPFISIRKGNSLRKIIDHFLQKANVSPNVIFSGEEVHTVAGFVGAGHGVSLVPNIKGLDQYNLAKISVSDMRCERDIGLALVEGRYLSPTTERFIDFIEAYLKAKYNKIRNE</sequence>
<keyword evidence="3" id="KW-0238">DNA-binding</keyword>
<organism evidence="6 7">
    <name type="scientific">Caryophanon latum</name>
    <dbReference type="NCBI Taxonomy" id="33977"/>
    <lineage>
        <taxon>Bacteria</taxon>
        <taxon>Bacillati</taxon>
        <taxon>Bacillota</taxon>
        <taxon>Bacilli</taxon>
        <taxon>Bacillales</taxon>
        <taxon>Caryophanaceae</taxon>
        <taxon>Caryophanon</taxon>
    </lineage>
</organism>
<dbReference type="AlphaFoldDB" id="A0A1C0YTP0"/>
<dbReference type="Gene3D" id="1.10.10.10">
    <property type="entry name" value="Winged helix-like DNA-binding domain superfamily/Winged helix DNA-binding domain"/>
    <property type="match status" value="1"/>
</dbReference>
<accession>A0A1C0YTP0</accession>
<dbReference type="InterPro" id="IPR005119">
    <property type="entry name" value="LysR_subst-bd"/>
</dbReference>
<evidence type="ECO:0000313" key="7">
    <source>
        <dbReference type="Proteomes" id="UP000093482"/>
    </source>
</evidence>
<dbReference type="PRINTS" id="PR00039">
    <property type="entry name" value="HTHLYSR"/>
</dbReference>
<evidence type="ECO:0000256" key="4">
    <source>
        <dbReference type="ARBA" id="ARBA00023163"/>
    </source>
</evidence>